<evidence type="ECO:0000256" key="3">
    <source>
        <dbReference type="SAM" id="SignalP"/>
    </source>
</evidence>
<feature type="domain" description="Platelet-derived growth factor (PDGF) family profile" evidence="4">
    <location>
        <begin position="226"/>
        <end position="328"/>
    </location>
</feature>
<evidence type="ECO:0000259" key="4">
    <source>
        <dbReference type="PROSITE" id="PS50278"/>
    </source>
</evidence>
<organism evidence="5 6">
    <name type="scientific">Galleria mellonella</name>
    <name type="common">Greater wax moth</name>
    <dbReference type="NCBI Taxonomy" id="7137"/>
    <lineage>
        <taxon>Eukaryota</taxon>
        <taxon>Metazoa</taxon>
        <taxon>Ecdysozoa</taxon>
        <taxon>Arthropoda</taxon>
        <taxon>Hexapoda</taxon>
        <taxon>Insecta</taxon>
        <taxon>Pterygota</taxon>
        <taxon>Neoptera</taxon>
        <taxon>Endopterygota</taxon>
        <taxon>Lepidoptera</taxon>
        <taxon>Glossata</taxon>
        <taxon>Ditrysia</taxon>
        <taxon>Pyraloidea</taxon>
        <taxon>Pyralidae</taxon>
        <taxon>Galleriinae</taxon>
        <taxon>Galleria</taxon>
    </lineage>
</organism>
<keyword evidence="1" id="KW-0339">Growth factor</keyword>
<dbReference type="PANTHER" id="PTHR21719">
    <property type="entry name" value="FI06402P-RELATED"/>
    <property type="match status" value="1"/>
</dbReference>
<evidence type="ECO:0000313" key="5">
    <source>
        <dbReference type="Proteomes" id="UP001652740"/>
    </source>
</evidence>
<dbReference type="Gene3D" id="2.10.90.10">
    <property type="entry name" value="Cystine-knot cytokines"/>
    <property type="match status" value="1"/>
</dbReference>
<feature type="signal peptide" evidence="3">
    <location>
        <begin position="1"/>
        <end position="34"/>
    </location>
</feature>
<evidence type="ECO:0000313" key="6">
    <source>
        <dbReference type="RefSeq" id="XP_052755172.1"/>
    </source>
</evidence>
<feature type="region of interest" description="Disordered" evidence="2">
    <location>
        <begin position="123"/>
        <end position="145"/>
    </location>
</feature>
<proteinExistence type="inferred from homology"/>
<dbReference type="GeneID" id="113511509"/>
<feature type="compositionally biased region" description="Basic and acidic residues" evidence="2">
    <location>
        <begin position="336"/>
        <end position="372"/>
    </location>
</feature>
<name>A0ABM3MUZ7_GALME</name>
<dbReference type="Pfam" id="PF00341">
    <property type="entry name" value="PDGF"/>
    <property type="match status" value="1"/>
</dbReference>
<dbReference type="SMART" id="SM00141">
    <property type="entry name" value="PDGF"/>
    <property type="match status" value="1"/>
</dbReference>
<keyword evidence="5" id="KW-1185">Reference proteome</keyword>
<dbReference type="InterPro" id="IPR029034">
    <property type="entry name" value="Cystine-knot_cytokine"/>
</dbReference>
<feature type="region of interest" description="Disordered" evidence="2">
    <location>
        <begin position="336"/>
        <end position="374"/>
    </location>
</feature>
<protein>
    <submittedName>
        <fullName evidence="6">Uncharacterized protein LOC113511509</fullName>
    </submittedName>
</protein>
<dbReference type="RefSeq" id="XP_052755172.1">
    <property type="nucleotide sequence ID" value="XM_052899212.1"/>
</dbReference>
<comment type="similarity">
    <text evidence="1">Belongs to the PDGF/VEGF growth factor family.</text>
</comment>
<dbReference type="InterPro" id="IPR000072">
    <property type="entry name" value="PDGF/VEGF_dom"/>
</dbReference>
<dbReference type="PANTHER" id="PTHR21719:SF1">
    <property type="entry name" value="FI06402P-RELATED"/>
    <property type="match status" value="1"/>
</dbReference>
<evidence type="ECO:0000256" key="1">
    <source>
        <dbReference type="RuleBase" id="RU003818"/>
    </source>
</evidence>
<accession>A0ABM3MUZ7</accession>
<evidence type="ECO:0000256" key="2">
    <source>
        <dbReference type="SAM" id="MobiDB-lite"/>
    </source>
</evidence>
<gene>
    <name evidence="6" type="primary">LOC113511509</name>
</gene>
<feature type="compositionally biased region" description="Basic and acidic residues" evidence="2">
    <location>
        <begin position="123"/>
        <end position="133"/>
    </location>
</feature>
<sequence>MLSGSACAQSVTRRAPNMLRLSVLIILLSHRIRTAHVNTNAPSLADRLDKLYEKLEKITIAPVGRNLVRSPQEKLYEKLDRLNSLTPDRIDLSDEDEELLSAIQMWGMLSAEQLDGVVKELQGAREGDDEKSAVNDGEYGDSEWSDEELQDLVEGEYPMDWYPDDEHDGTSTSKPVIGVTPSAFTRQDPEYQESVLSAVDPIAATNERPRILDDSSLTVAERTKLRRAIFANVASVVRKGKCREPQARWLNVRQLAPAANIVYMPPCVQLHRCAPDAGCCYDEAEVCAPVAGQYIEVPFYLNRANGNMSMARMLFFNHTQCACVSRETLQSTVHARVEHQKRENHETRKAVTEHQRYDRQPTEEPALEKDEPTAPPQLRRCTCPTLFLARITESGYCTCVCDWSELNRRRDCLSLARGREHFGLRDRVCVVNGDCTTPTCEYGAYDRSTGICPLRKYRRIKYHHRGRMLTEKSVEV</sequence>
<keyword evidence="3" id="KW-0732">Signal</keyword>
<dbReference type="Proteomes" id="UP001652740">
    <property type="component" value="Unplaced"/>
</dbReference>
<dbReference type="SUPFAM" id="SSF57501">
    <property type="entry name" value="Cystine-knot cytokines"/>
    <property type="match status" value="1"/>
</dbReference>
<dbReference type="PROSITE" id="PS50278">
    <property type="entry name" value="PDGF_2"/>
    <property type="match status" value="1"/>
</dbReference>
<reference evidence="6" key="1">
    <citation type="submission" date="2025-08" db="UniProtKB">
        <authorList>
            <consortium name="RefSeq"/>
        </authorList>
    </citation>
    <scope>IDENTIFICATION</scope>
    <source>
        <tissue evidence="6">Whole larvae</tissue>
    </source>
</reference>
<feature type="chain" id="PRO_5046961741" evidence="3">
    <location>
        <begin position="35"/>
        <end position="476"/>
    </location>
</feature>